<dbReference type="InterPro" id="IPR011545">
    <property type="entry name" value="DEAD/DEAH_box_helicase_dom"/>
</dbReference>
<dbReference type="SUPFAM" id="SSF52540">
    <property type="entry name" value="P-loop containing nucleoside triphosphate hydrolases"/>
    <property type="match status" value="1"/>
</dbReference>
<proteinExistence type="predicted"/>
<dbReference type="InterPro" id="IPR055124">
    <property type="entry name" value="PIN-like_DDX60"/>
</dbReference>
<dbReference type="InterPro" id="IPR014001">
    <property type="entry name" value="Helicase_ATP-bd"/>
</dbReference>
<evidence type="ECO:0000256" key="2">
    <source>
        <dbReference type="ARBA" id="ARBA00022801"/>
    </source>
</evidence>
<dbReference type="InterPro" id="IPR052431">
    <property type="entry name" value="SKI2_subfamily_helicases"/>
</dbReference>
<keyword evidence="4" id="KW-0067">ATP-binding</keyword>
<evidence type="ECO:0000256" key="5">
    <source>
        <dbReference type="SAM" id="MobiDB-lite"/>
    </source>
</evidence>
<evidence type="ECO:0000256" key="4">
    <source>
        <dbReference type="ARBA" id="ARBA00022840"/>
    </source>
</evidence>
<gene>
    <name evidence="8" type="ORF">RS030_2273</name>
</gene>
<feature type="domain" description="Helicase ATP-binding" evidence="6">
    <location>
        <begin position="1054"/>
        <end position="1225"/>
    </location>
</feature>
<evidence type="ECO:0000259" key="6">
    <source>
        <dbReference type="PROSITE" id="PS51192"/>
    </source>
</evidence>
<name>A0AAV9XVL4_9CRYT</name>
<reference evidence="8 9" key="1">
    <citation type="submission" date="2023-10" db="EMBL/GenBank/DDBJ databases">
        <title>Comparative genomics analysis reveals potential genetic determinants of host preference in Cryptosporidium xiaoi.</title>
        <authorList>
            <person name="Xiao L."/>
            <person name="Li J."/>
        </authorList>
    </citation>
    <scope>NUCLEOTIDE SEQUENCE [LARGE SCALE GENOMIC DNA]</scope>
    <source>
        <strain evidence="8 9">52996</strain>
    </source>
</reference>
<dbReference type="Gene3D" id="3.40.50.300">
    <property type="entry name" value="P-loop containing nucleotide triphosphate hydrolases"/>
    <property type="match status" value="2"/>
</dbReference>
<dbReference type="GO" id="GO:0005524">
    <property type="term" value="F:ATP binding"/>
    <property type="evidence" value="ECO:0007669"/>
    <property type="project" value="UniProtKB-KW"/>
</dbReference>
<dbReference type="Pfam" id="PF23002">
    <property type="entry name" value="PIN-like_DDX60"/>
    <property type="match status" value="1"/>
</dbReference>
<accession>A0AAV9XVL4</accession>
<feature type="region of interest" description="Disordered" evidence="5">
    <location>
        <begin position="751"/>
        <end position="772"/>
    </location>
</feature>
<dbReference type="GO" id="GO:0016787">
    <property type="term" value="F:hydrolase activity"/>
    <property type="evidence" value="ECO:0007669"/>
    <property type="project" value="UniProtKB-KW"/>
</dbReference>
<dbReference type="InterPro" id="IPR001650">
    <property type="entry name" value="Helicase_C-like"/>
</dbReference>
<keyword evidence="1" id="KW-0547">Nucleotide-binding</keyword>
<keyword evidence="3 8" id="KW-0347">Helicase</keyword>
<evidence type="ECO:0000256" key="3">
    <source>
        <dbReference type="ARBA" id="ARBA00022806"/>
    </source>
</evidence>
<dbReference type="SMART" id="SM00490">
    <property type="entry name" value="HELICc"/>
    <property type="match status" value="1"/>
</dbReference>
<dbReference type="Pfam" id="PF26076">
    <property type="entry name" value="WHD_DDX60"/>
    <property type="match status" value="1"/>
</dbReference>
<dbReference type="SMART" id="SM00487">
    <property type="entry name" value="DEXDc"/>
    <property type="match status" value="1"/>
</dbReference>
<dbReference type="FunFam" id="3.40.50.300:FF:001039">
    <property type="entry name" value="ATP-dependent RNA helicase DDX60"/>
    <property type="match status" value="1"/>
</dbReference>
<comment type="caution">
    <text evidence="8">The sequence shown here is derived from an EMBL/GenBank/DDBJ whole genome shotgun (WGS) entry which is preliminary data.</text>
</comment>
<feature type="compositionally biased region" description="Basic and acidic residues" evidence="5">
    <location>
        <begin position="676"/>
        <end position="693"/>
    </location>
</feature>
<dbReference type="PROSITE" id="PS51192">
    <property type="entry name" value="HELICASE_ATP_BIND_1"/>
    <property type="match status" value="1"/>
</dbReference>
<protein>
    <submittedName>
        <fullName evidence="8">SKI family SFII helicase</fullName>
    </submittedName>
</protein>
<dbReference type="PROSITE" id="PS51194">
    <property type="entry name" value="HELICASE_CTER"/>
    <property type="match status" value="1"/>
</dbReference>
<evidence type="ECO:0000313" key="8">
    <source>
        <dbReference type="EMBL" id="KAK6588746.1"/>
    </source>
</evidence>
<dbReference type="Pfam" id="PF00271">
    <property type="entry name" value="Helicase_C"/>
    <property type="match status" value="1"/>
</dbReference>
<dbReference type="PANTHER" id="PTHR44533:SF4">
    <property type="entry name" value="DEAD_H RNA HELICASE, PUTATIVE-RELATED"/>
    <property type="match status" value="1"/>
</dbReference>
<keyword evidence="9" id="KW-1185">Reference proteome</keyword>
<dbReference type="Pfam" id="PF00270">
    <property type="entry name" value="DEAD"/>
    <property type="match status" value="1"/>
</dbReference>
<feature type="compositionally biased region" description="Polar residues" evidence="5">
    <location>
        <begin position="759"/>
        <end position="768"/>
    </location>
</feature>
<feature type="region of interest" description="Disordered" evidence="5">
    <location>
        <begin position="675"/>
        <end position="711"/>
    </location>
</feature>
<evidence type="ECO:0000313" key="9">
    <source>
        <dbReference type="Proteomes" id="UP001311799"/>
    </source>
</evidence>
<feature type="domain" description="Helicase C-terminal" evidence="7">
    <location>
        <begin position="1498"/>
        <end position="1693"/>
    </location>
</feature>
<feature type="compositionally biased region" description="Basic and acidic residues" evidence="5">
    <location>
        <begin position="950"/>
        <end position="960"/>
    </location>
</feature>
<sequence>MDDESASSFDSLSKNGGDFPGNFEHAKTFGDLSDMIENSGANIVKYFGNMQQTSNHSILNAKLNELLEYSKINNHHNTPLSIRESKNKLGDILKWYFSSTQVSKADVTPDISDSENVFVNVEGLIIHLYYSFSFEIDPESTPQTLPYIYLFERFINYLIEAGTKRIILIFLDSFSEILEKINPGLPLLRESFLLHTKLNFNVFKSYRFSSWLSEEYQSFLKEQEPSIFFLEDGSSIANLNELQQTLHENTIYESKNEDSDSEYREDQQVVDDLDISTSLLSFTLEMLSYSNVSLFFNLERKGQKIVAFTYSSTTESRFTELNKGIMRQESLLRFSDKFDINSENNDISKVPESLMSLKPDEYCISNHIGSEEIFILFVKSLVINSISEEDYNISKMDESIMHNISLILLYSKVLLLSGYLRVNKLSYEDRHYISNFILKYKILVNNELESGVICDNWSFLSVFKSLESLYISESSKQLRNLTDNINVYINNITNKTGSILSQISDLNDPLITEFLFLIIGYSTVKNRNSNSHSEDICLSLLEEIFGLNNDDTYILEQHWNKISVGVDQPFFPLSFTGVLNRYVDDIEDKKILNLFGENMSCSSDKYDNKVGSKIEAMLLPLQSKFVIRVLSELGVDISEGGIIKGTTIDSNNVDDFNDYLTQIIQISGLRDVASWEMDRPSETRPNSRKEYSGKDSSGSKLSAELEKKKQLRDNQRQQQFWFSLGQILAGNDKLQQTIVVNPFHVWNKFSDKKDEQKSRPASSNSSGLSFKAEEIRRKNENAKLLKMKQDDENQLSHYDGKLNNILSKGDPESFMVSVYDMLIGIPRKTNEFGSFKGLSKSFKLPKSKCKILLKTIHTCTSVLRSFKCSTLPDISHIVKARSATCMLFRLIVETYNQYYKYMDKHDLSEIIGSLVMLGFNLSAKNIIENYRFKMELDIINMDENSFRDTADSTGNLDKKKTQNKNKSKDKKSSSSKSSNFPEDTNYSDYSNIYNSVKKSFEGLLNKEKISMSVPNGCEALFQLRYMGADFERSTGSTSDPRVPFNPDYWQKKILDIIDSGDSALVCAPTASGKTFICYYAMEQVLRYDNESVVIFIAPTKALADQVHAEITYRFGSKIYPNHSRISLLCKLNREYSINIPTQCQILITLPFMLELLLMSTSYQQWVSRIKFVIFDEVHCINEAEGGVHWERIFQLIPCPYLCLSATIGNPHGFYNWLQRIGKNPSSNVHFISYSERYADLSTYVYNDGDLYPLNPITSLTYDRVFSYGLPGDFYLTPSDCLDLYLSLNNLLSNDDKIIKEYLSWLSPQFYFSGTIAITKRQYRWYLSTLLLTTVLLVQNKTITEEMWKNITFNLLINPSVTYQKKMIELARKNDSNIYDMIMGIENIKKLLGNVSDSSENSMINSISLAKSAIISPNPTSPYKSSESILKMVRKLQQENLLPCIIFNMERAVIEHLGHSLIEKLTKDHRDKYYGTEEATIATKAINKKRQEQYIKNIQRRDMLLKLKTMSRQQREKQGIVIDESELQALENLSEPIDIAEEYDSEFSFCDRKVLGGREREVQDILNSCEGKILPIFIEGLKRGIGIHHDGLSLRYRRAVETLYRMGYLCIIISTRTLALGVNMPCRTTVFINDSITLTPLLYRQASGRAGRRGYDVQGSIVFWDISAGKRNRLLTSELPTIKGNFPVTPTTVLRTFMLFENILNEQSKNNITKERAVITLKALVKLYRDSLYSVDYNQDFHRKLTAIQFRFVVDLLRRFHVLDRFCGCTGYAGLISHMFEFEGTNLLLSRLIHSGVLFKYLFNEDGNILNNQSQQHTNDLSYLLTNDSIQRLLIVLAHIYISKPMTRNSIYNIENQIGKSSLSHLRQKVSTGRIGNLLLSLPNYIQREIDEFNNYVLKNTRDSLIVTCSDVEYDSSEFQLPISNNKIIDNKSINDKTKKENSKPSKFFSSNLNGECQQISTDLCIQSPFITLFGLKNDDLNSPQKLVYGSRVKLNCTNDLLSIVKGEKVLINSKKDDIVVVVFLINSFLVDFYESQRFIDIVKNNSIASSEIFFLISDFKVLLDRFLHSFNLREIQQYERLNIDMSGKALEFYLNVSKLTEILQKLYDDYRIIAGKNDA</sequence>
<dbReference type="GO" id="GO:0003676">
    <property type="term" value="F:nucleic acid binding"/>
    <property type="evidence" value="ECO:0007669"/>
    <property type="project" value="InterPro"/>
</dbReference>
<dbReference type="InterPro" id="IPR027417">
    <property type="entry name" value="P-loop_NTPase"/>
</dbReference>
<dbReference type="Proteomes" id="UP001311799">
    <property type="component" value="Unassembled WGS sequence"/>
</dbReference>
<dbReference type="GO" id="GO:0005737">
    <property type="term" value="C:cytoplasm"/>
    <property type="evidence" value="ECO:0007669"/>
    <property type="project" value="TreeGrafter"/>
</dbReference>
<organism evidence="8 9">
    <name type="scientific">Cryptosporidium xiaoi</name>
    <dbReference type="NCBI Taxonomy" id="659607"/>
    <lineage>
        <taxon>Eukaryota</taxon>
        <taxon>Sar</taxon>
        <taxon>Alveolata</taxon>
        <taxon>Apicomplexa</taxon>
        <taxon>Conoidasida</taxon>
        <taxon>Coccidia</taxon>
        <taxon>Eucoccidiorida</taxon>
        <taxon>Eimeriorina</taxon>
        <taxon>Cryptosporidiidae</taxon>
        <taxon>Cryptosporidium</taxon>
    </lineage>
</organism>
<dbReference type="GO" id="GO:0004386">
    <property type="term" value="F:helicase activity"/>
    <property type="evidence" value="ECO:0007669"/>
    <property type="project" value="UniProtKB-KW"/>
</dbReference>
<keyword evidence="2" id="KW-0378">Hydrolase</keyword>
<evidence type="ECO:0000259" key="7">
    <source>
        <dbReference type="PROSITE" id="PS51194"/>
    </source>
</evidence>
<dbReference type="PANTHER" id="PTHR44533">
    <property type="entry name" value="DEAD/H RNA HELICASE, PUTATIVE-RELATED"/>
    <property type="match status" value="1"/>
</dbReference>
<evidence type="ECO:0000256" key="1">
    <source>
        <dbReference type="ARBA" id="ARBA00022741"/>
    </source>
</evidence>
<feature type="region of interest" description="Disordered" evidence="5">
    <location>
        <begin position="950"/>
        <end position="982"/>
    </location>
</feature>
<dbReference type="EMBL" id="JAWDEY010000022">
    <property type="protein sequence ID" value="KAK6588746.1"/>
    <property type="molecule type" value="Genomic_DNA"/>
</dbReference>
<dbReference type="InterPro" id="IPR059032">
    <property type="entry name" value="WHD_DDX60"/>
</dbReference>